<protein>
    <recommendedName>
        <fullName evidence="4">THIF-type NAD/FAD binding fold domain-containing protein</fullName>
    </recommendedName>
</protein>
<evidence type="ECO:0000256" key="3">
    <source>
        <dbReference type="ARBA" id="ARBA00022598"/>
    </source>
</evidence>
<dbReference type="PRINTS" id="PR01849">
    <property type="entry name" value="UBIQUITINACT"/>
</dbReference>
<keyword evidence="3" id="KW-0436">Ligase</keyword>
<evidence type="ECO:0000259" key="4">
    <source>
        <dbReference type="Pfam" id="PF00899"/>
    </source>
</evidence>
<dbReference type="GO" id="GO:0005634">
    <property type="term" value="C:nucleus"/>
    <property type="evidence" value="ECO:0007669"/>
    <property type="project" value="TreeGrafter"/>
</dbReference>
<accession>A0AAV2E7T9</accession>
<evidence type="ECO:0000256" key="2">
    <source>
        <dbReference type="ARBA" id="ARBA00005673"/>
    </source>
</evidence>
<sequence>MTLGSGNQQDIDEDLHSHQLAVYGRETMRRLFVSNVLISGMNGLDAENAKNLVLAGVTSVTLYDEGMVELWDLSSNFVFTEQDVGKNRALACIQNLQELNNSVVISTLTGPFKKEPLSDFQAIVFTDLSIDKAIVFDDYCHIHQPPITFSKSEVRGLFNSVFCGLFATRGGLSTTRGDSLSKQEAILIRLRPHQDHYSSKQNHY</sequence>
<dbReference type="GO" id="GO:0006974">
    <property type="term" value="P:DNA damage response"/>
    <property type="evidence" value="ECO:0007669"/>
    <property type="project" value="TreeGrafter"/>
</dbReference>
<reference evidence="5 6" key="1">
    <citation type="submission" date="2024-04" db="EMBL/GenBank/DDBJ databases">
        <authorList>
            <person name="Fracassetti M."/>
        </authorList>
    </citation>
    <scope>NUCLEOTIDE SEQUENCE [LARGE SCALE GENOMIC DNA]</scope>
</reference>
<dbReference type="InterPro" id="IPR000011">
    <property type="entry name" value="UBQ/SUMO-activ_enz_E1-like"/>
</dbReference>
<gene>
    <name evidence="5" type="ORF">LTRI10_LOCUS23177</name>
</gene>
<proteinExistence type="inferred from homology"/>
<dbReference type="AlphaFoldDB" id="A0AAV2E7T9"/>
<dbReference type="PANTHER" id="PTHR10953:SF215">
    <property type="entry name" value="UBIQUITIN-ACTIVATING ENZYME E1 1"/>
    <property type="match status" value="1"/>
</dbReference>
<feature type="domain" description="THIF-type NAD/FAD binding fold" evidence="4">
    <location>
        <begin position="17"/>
        <end position="149"/>
    </location>
</feature>
<name>A0AAV2E7T9_9ROSI</name>
<dbReference type="Gene3D" id="3.40.50.720">
    <property type="entry name" value="NAD(P)-binding Rossmann-like Domain"/>
    <property type="match status" value="1"/>
</dbReference>
<evidence type="ECO:0000313" key="6">
    <source>
        <dbReference type="Proteomes" id="UP001497516"/>
    </source>
</evidence>
<dbReference type="Proteomes" id="UP001497516">
    <property type="component" value="Chromosome 4"/>
</dbReference>
<evidence type="ECO:0000313" key="5">
    <source>
        <dbReference type="EMBL" id="CAL1381822.1"/>
    </source>
</evidence>
<dbReference type="Pfam" id="PF00899">
    <property type="entry name" value="ThiF"/>
    <property type="match status" value="1"/>
</dbReference>
<dbReference type="InterPro" id="IPR045886">
    <property type="entry name" value="ThiF/MoeB/HesA"/>
</dbReference>
<comment type="pathway">
    <text evidence="1">Protein modification; protein ubiquitination.</text>
</comment>
<dbReference type="EMBL" id="OZ034817">
    <property type="protein sequence ID" value="CAL1381822.1"/>
    <property type="molecule type" value="Genomic_DNA"/>
</dbReference>
<dbReference type="GO" id="GO:0005737">
    <property type="term" value="C:cytoplasm"/>
    <property type="evidence" value="ECO:0007669"/>
    <property type="project" value="TreeGrafter"/>
</dbReference>
<organism evidence="5 6">
    <name type="scientific">Linum trigynum</name>
    <dbReference type="NCBI Taxonomy" id="586398"/>
    <lineage>
        <taxon>Eukaryota</taxon>
        <taxon>Viridiplantae</taxon>
        <taxon>Streptophyta</taxon>
        <taxon>Embryophyta</taxon>
        <taxon>Tracheophyta</taxon>
        <taxon>Spermatophyta</taxon>
        <taxon>Magnoliopsida</taxon>
        <taxon>eudicotyledons</taxon>
        <taxon>Gunneridae</taxon>
        <taxon>Pentapetalae</taxon>
        <taxon>rosids</taxon>
        <taxon>fabids</taxon>
        <taxon>Malpighiales</taxon>
        <taxon>Linaceae</taxon>
        <taxon>Linum</taxon>
    </lineage>
</organism>
<evidence type="ECO:0000256" key="1">
    <source>
        <dbReference type="ARBA" id="ARBA00004906"/>
    </source>
</evidence>
<dbReference type="FunFam" id="3.50.50.80:FF:000001">
    <property type="entry name" value="ubiquitin-like modifier-activating enzyme 1"/>
    <property type="match status" value="1"/>
</dbReference>
<comment type="similarity">
    <text evidence="2">Belongs to the ubiquitin-activating E1 family.</text>
</comment>
<dbReference type="InterPro" id="IPR000594">
    <property type="entry name" value="ThiF_NAD_FAD-bd"/>
</dbReference>
<dbReference type="SUPFAM" id="SSF69572">
    <property type="entry name" value="Activating enzymes of the ubiquitin-like proteins"/>
    <property type="match status" value="1"/>
</dbReference>
<dbReference type="GO" id="GO:0004839">
    <property type="term" value="F:ubiquitin activating enzyme activity"/>
    <property type="evidence" value="ECO:0007669"/>
    <property type="project" value="TreeGrafter"/>
</dbReference>
<dbReference type="InterPro" id="IPR035985">
    <property type="entry name" value="Ubiquitin-activating_enz"/>
</dbReference>
<keyword evidence="6" id="KW-1185">Reference proteome</keyword>
<dbReference type="PANTHER" id="PTHR10953">
    <property type="entry name" value="UBIQUITIN-ACTIVATING ENZYME E1"/>
    <property type="match status" value="1"/>
</dbReference>
<dbReference type="GO" id="GO:0006511">
    <property type="term" value="P:ubiquitin-dependent protein catabolic process"/>
    <property type="evidence" value="ECO:0007669"/>
    <property type="project" value="TreeGrafter"/>
</dbReference>